<keyword evidence="2 3" id="KW-0808">Transferase</keyword>
<gene>
    <name evidence="6" type="primary">LOC121206038</name>
</gene>
<keyword evidence="5" id="KW-1185">Reference proteome</keyword>
<comment type="similarity">
    <text evidence="1 3">Belongs to the sulfotransferase 1 family.</text>
</comment>
<dbReference type="GeneID" id="121206038"/>
<sequence>MIGWNAGYPLYQYQGFWCSPNFIEDIILAQEGFRAEPTDIFVCSASKSGTTWLKALTFAIVTRTRYDTSTSPLLSKVSHDCIPTEPKDAFVSLYHFLAKRAPNKDDYLSLEKAFDLSCESKSMDPIWTMKTRFCSSNMKK</sequence>
<evidence type="ECO:0000313" key="5">
    <source>
        <dbReference type="Proteomes" id="UP000818029"/>
    </source>
</evidence>
<protein>
    <recommendedName>
        <fullName evidence="3">Sulfotransferase</fullName>
        <ecNumber evidence="3">2.8.2.-</ecNumber>
    </recommendedName>
</protein>
<organism evidence="5 6">
    <name type="scientific">Gossypium hirsutum</name>
    <name type="common">Upland cotton</name>
    <name type="synonym">Gossypium mexicanum</name>
    <dbReference type="NCBI Taxonomy" id="3635"/>
    <lineage>
        <taxon>Eukaryota</taxon>
        <taxon>Viridiplantae</taxon>
        <taxon>Streptophyta</taxon>
        <taxon>Embryophyta</taxon>
        <taxon>Tracheophyta</taxon>
        <taxon>Spermatophyta</taxon>
        <taxon>Magnoliopsida</taxon>
        <taxon>eudicotyledons</taxon>
        <taxon>Gunneridae</taxon>
        <taxon>Pentapetalae</taxon>
        <taxon>rosids</taxon>
        <taxon>malvids</taxon>
        <taxon>Malvales</taxon>
        <taxon>Malvaceae</taxon>
        <taxon>Malvoideae</taxon>
        <taxon>Gossypium</taxon>
    </lineage>
</organism>
<feature type="domain" description="Sulfotransferase" evidence="4">
    <location>
        <begin position="37"/>
        <end position="83"/>
    </location>
</feature>
<dbReference type="EC" id="2.8.2.-" evidence="3"/>
<evidence type="ECO:0000259" key="4">
    <source>
        <dbReference type="Pfam" id="PF00685"/>
    </source>
</evidence>
<dbReference type="Pfam" id="PF00685">
    <property type="entry name" value="Sulfotransfer_1"/>
    <property type="match status" value="1"/>
</dbReference>
<reference evidence="6" key="2">
    <citation type="submission" date="2025-08" db="UniProtKB">
        <authorList>
            <consortium name="RefSeq"/>
        </authorList>
    </citation>
    <scope>IDENTIFICATION</scope>
</reference>
<accession>A0ABM2YNM9</accession>
<dbReference type="PANTHER" id="PTHR11783">
    <property type="entry name" value="SULFOTRANSFERASE SULT"/>
    <property type="match status" value="1"/>
</dbReference>
<dbReference type="InterPro" id="IPR027417">
    <property type="entry name" value="P-loop_NTPase"/>
</dbReference>
<evidence type="ECO:0000313" key="6">
    <source>
        <dbReference type="RefSeq" id="XP_040932139.1"/>
    </source>
</evidence>
<dbReference type="Gene3D" id="3.40.50.300">
    <property type="entry name" value="P-loop containing nucleotide triphosphate hydrolases"/>
    <property type="match status" value="1"/>
</dbReference>
<dbReference type="SUPFAM" id="SSF52540">
    <property type="entry name" value="P-loop containing nucleoside triphosphate hydrolases"/>
    <property type="match status" value="1"/>
</dbReference>
<evidence type="ECO:0000256" key="2">
    <source>
        <dbReference type="ARBA" id="ARBA00022679"/>
    </source>
</evidence>
<evidence type="ECO:0000256" key="3">
    <source>
        <dbReference type="RuleBase" id="RU361155"/>
    </source>
</evidence>
<dbReference type="InterPro" id="IPR000863">
    <property type="entry name" value="Sulfotransferase_dom"/>
</dbReference>
<proteinExistence type="inferred from homology"/>
<dbReference type="Proteomes" id="UP000818029">
    <property type="component" value="Chromosome A09"/>
</dbReference>
<evidence type="ECO:0000256" key="1">
    <source>
        <dbReference type="ARBA" id="ARBA00005771"/>
    </source>
</evidence>
<name>A0ABM2YNM9_GOSHI</name>
<dbReference type="RefSeq" id="XP_040932139.1">
    <property type="nucleotide sequence ID" value="XM_041076205.1"/>
</dbReference>
<reference evidence="5" key="1">
    <citation type="journal article" date="2020" name="Nat. Genet.">
        <title>Genomic diversifications of five Gossypium allopolyploid species and their impact on cotton improvement.</title>
        <authorList>
            <person name="Chen Z.J."/>
            <person name="Sreedasyam A."/>
            <person name="Ando A."/>
            <person name="Song Q."/>
            <person name="De Santiago L.M."/>
            <person name="Hulse-Kemp A.M."/>
            <person name="Ding M."/>
            <person name="Ye W."/>
            <person name="Kirkbride R.C."/>
            <person name="Jenkins J."/>
            <person name="Plott C."/>
            <person name="Lovell J."/>
            <person name="Lin Y.M."/>
            <person name="Vaughn R."/>
            <person name="Liu B."/>
            <person name="Simpson S."/>
            <person name="Scheffler B.E."/>
            <person name="Wen L."/>
            <person name="Saski C.A."/>
            <person name="Grover C.E."/>
            <person name="Hu G."/>
            <person name="Conover J.L."/>
            <person name="Carlson J.W."/>
            <person name="Shu S."/>
            <person name="Boston L.B."/>
            <person name="Williams M."/>
            <person name="Peterson D.G."/>
            <person name="McGee K."/>
            <person name="Jones D.C."/>
            <person name="Wendel J.F."/>
            <person name="Stelly D.M."/>
            <person name="Grimwood J."/>
            <person name="Schmutz J."/>
        </authorList>
    </citation>
    <scope>NUCLEOTIDE SEQUENCE [LARGE SCALE GENOMIC DNA]</scope>
    <source>
        <strain evidence="5">cv. TM-1</strain>
    </source>
</reference>